<dbReference type="OrthoDB" id="3217871at2759"/>
<comment type="caution">
    <text evidence="3">The sequence shown here is derived from an EMBL/GenBank/DDBJ whole genome shotgun (WGS) entry which is preliminary data.</text>
</comment>
<protein>
    <recommendedName>
        <fullName evidence="2">BTB domain-containing protein</fullName>
    </recommendedName>
</protein>
<feature type="compositionally biased region" description="Low complexity" evidence="1">
    <location>
        <begin position="292"/>
        <end position="312"/>
    </location>
</feature>
<accession>A8PEW8</accession>
<dbReference type="GeneID" id="6017518"/>
<dbReference type="InterPro" id="IPR011333">
    <property type="entry name" value="SKP1/BTB/POZ_sf"/>
</dbReference>
<dbReference type="HOGENOM" id="CLU_033082_3_2_1"/>
<dbReference type="SMART" id="SM00225">
    <property type="entry name" value="BTB"/>
    <property type="match status" value="1"/>
</dbReference>
<evidence type="ECO:0000313" key="4">
    <source>
        <dbReference type="Proteomes" id="UP000001861"/>
    </source>
</evidence>
<dbReference type="PROSITE" id="PS50097">
    <property type="entry name" value="BTB"/>
    <property type="match status" value="1"/>
</dbReference>
<feature type="region of interest" description="Disordered" evidence="1">
    <location>
        <begin position="1"/>
        <end position="21"/>
    </location>
</feature>
<dbReference type="VEuPathDB" id="FungiDB:CC1G_03092"/>
<evidence type="ECO:0000313" key="3">
    <source>
        <dbReference type="EMBL" id="EAU80916.2"/>
    </source>
</evidence>
<keyword evidence="4" id="KW-1185">Reference proteome</keyword>
<feature type="compositionally biased region" description="Low complexity" evidence="1">
    <location>
        <begin position="269"/>
        <end position="279"/>
    </location>
</feature>
<organism evidence="3 4">
    <name type="scientific">Coprinopsis cinerea (strain Okayama-7 / 130 / ATCC MYA-4618 / FGSC 9003)</name>
    <name type="common">Inky cap fungus</name>
    <name type="synonym">Hormographiella aspergillata</name>
    <dbReference type="NCBI Taxonomy" id="240176"/>
    <lineage>
        <taxon>Eukaryota</taxon>
        <taxon>Fungi</taxon>
        <taxon>Dikarya</taxon>
        <taxon>Basidiomycota</taxon>
        <taxon>Agaricomycotina</taxon>
        <taxon>Agaricomycetes</taxon>
        <taxon>Agaricomycetidae</taxon>
        <taxon>Agaricales</taxon>
        <taxon>Agaricineae</taxon>
        <taxon>Psathyrellaceae</taxon>
        <taxon>Coprinopsis</taxon>
    </lineage>
</organism>
<dbReference type="SUPFAM" id="SSF54695">
    <property type="entry name" value="POZ domain"/>
    <property type="match status" value="1"/>
</dbReference>
<dbReference type="Pfam" id="PF00651">
    <property type="entry name" value="BTB"/>
    <property type="match status" value="1"/>
</dbReference>
<name>A8PEW8_COPC7</name>
<evidence type="ECO:0000259" key="2">
    <source>
        <dbReference type="PROSITE" id="PS50097"/>
    </source>
</evidence>
<dbReference type="InParanoid" id="A8PEW8"/>
<dbReference type="Gene3D" id="3.30.710.10">
    <property type="entry name" value="Potassium Channel Kv1.1, Chain A"/>
    <property type="match status" value="1"/>
</dbReference>
<proteinExistence type="predicted"/>
<dbReference type="EMBL" id="AACS02000008">
    <property type="protein sequence ID" value="EAU80916.2"/>
    <property type="molecule type" value="Genomic_DNA"/>
</dbReference>
<evidence type="ECO:0000256" key="1">
    <source>
        <dbReference type="SAM" id="MobiDB-lite"/>
    </source>
</evidence>
<feature type="domain" description="BTB" evidence="2">
    <location>
        <begin position="41"/>
        <end position="117"/>
    </location>
</feature>
<feature type="region of interest" description="Disordered" evidence="1">
    <location>
        <begin position="256"/>
        <end position="322"/>
    </location>
</feature>
<reference evidence="3 4" key="1">
    <citation type="journal article" date="2010" name="Proc. Natl. Acad. Sci. U.S.A.">
        <title>Insights into evolution of multicellular fungi from the assembled chromosomes of the mushroom Coprinopsis cinerea (Coprinus cinereus).</title>
        <authorList>
            <person name="Stajich J.E."/>
            <person name="Wilke S.K."/>
            <person name="Ahren D."/>
            <person name="Au C.H."/>
            <person name="Birren B.W."/>
            <person name="Borodovsky M."/>
            <person name="Burns C."/>
            <person name="Canback B."/>
            <person name="Casselton L.A."/>
            <person name="Cheng C.K."/>
            <person name="Deng J."/>
            <person name="Dietrich F.S."/>
            <person name="Fargo D.C."/>
            <person name="Farman M.L."/>
            <person name="Gathman A.C."/>
            <person name="Goldberg J."/>
            <person name="Guigo R."/>
            <person name="Hoegger P.J."/>
            <person name="Hooker J.B."/>
            <person name="Huggins A."/>
            <person name="James T.Y."/>
            <person name="Kamada T."/>
            <person name="Kilaru S."/>
            <person name="Kodira C."/>
            <person name="Kues U."/>
            <person name="Kupfer D."/>
            <person name="Kwan H.S."/>
            <person name="Lomsadze A."/>
            <person name="Li W."/>
            <person name="Lilly W.W."/>
            <person name="Ma L.J."/>
            <person name="Mackey A.J."/>
            <person name="Manning G."/>
            <person name="Martin F."/>
            <person name="Muraguchi H."/>
            <person name="Natvig D.O."/>
            <person name="Palmerini H."/>
            <person name="Ramesh M.A."/>
            <person name="Rehmeyer C.J."/>
            <person name="Roe B.A."/>
            <person name="Shenoy N."/>
            <person name="Stanke M."/>
            <person name="Ter-Hovhannisyan V."/>
            <person name="Tunlid A."/>
            <person name="Velagapudi R."/>
            <person name="Vision T.J."/>
            <person name="Zeng Q."/>
            <person name="Zolan M.E."/>
            <person name="Pukkila P.J."/>
        </authorList>
    </citation>
    <scope>NUCLEOTIDE SEQUENCE [LARGE SCALE GENOMIC DNA]</scope>
    <source>
        <strain evidence="4">Okayama-7 / 130 / ATCC MYA-4618 / FGSC 9003</strain>
    </source>
</reference>
<dbReference type="AlphaFoldDB" id="A8PEW8"/>
<feature type="compositionally biased region" description="Acidic residues" evidence="1">
    <location>
        <begin position="280"/>
        <end position="291"/>
    </location>
</feature>
<dbReference type="eggNOG" id="ENOG502R07X">
    <property type="taxonomic scope" value="Eukaryota"/>
</dbReference>
<gene>
    <name evidence="3" type="ORF">CC1G_03092</name>
</gene>
<sequence>MSEPGSSRKRPRTNDDAPVSDNSIQIIGHTTRNQKLWFQDGNVVLQVEGVQFRVHRGILERHSNVLHGMFFVPQPEPVAAAQETTIEGCPVVTLWDSSRDWEELLQYIYDGFLKRRTHLTFPLIRAMIVLGHKYEFDTLKEEGLTYLSQVYPPSYTALNSTERKDKLKLFYTDDTTFIDAVNLALEHNHKRFLPALFLAVLTHTQYPEILTNGLADKTGRIVKIPAETAVKLAIGHEKLYEGMLKHPYGHLTGKTTSPRGCFRALGPQSTDSSSSSSSDSDSDSTDSDSSDSSDSSSSSTDSSSSDSDSSSSEGNSGDDFGQALDQAMDQAIAQRVEQSIRARLRISPCESVRLEMLKDLVAPPVTVSKVFSSSIARGRHAKLCSNCLEYGAARVREGQRKLWEELPTYFGLPPWKQLEQEQEQA</sequence>
<dbReference type="KEGG" id="cci:CC1G_03092"/>
<dbReference type="RefSeq" id="XP_001840863.2">
    <property type="nucleotide sequence ID" value="XM_001840811.2"/>
</dbReference>
<dbReference type="CDD" id="cd18186">
    <property type="entry name" value="BTB_POZ_ZBTB_KLHL-like"/>
    <property type="match status" value="1"/>
</dbReference>
<dbReference type="Proteomes" id="UP000001861">
    <property type="component" value="Unassembled WGS sequence"/>
</dbReference>
<dbReference type="InterPro" id="IPR000210">
    <property type="entry name" value="BTB/POZ_dom"/>
</dbReference>